<dbReference type="CDD" id="cd18989">
    <property type="entry name" value="LGIC_ECD_cation"/>
    <property type="match status" value="1"/>
</dbReference>
<keyword evidence="8" id="KW-0325">Glycoprotein</keyword>
<dbReference type="PROSITE" id="PS50227">
    <property type="entry name" value="G_PROTEIN_RECEP_F2_3"/>
    <property type="match status" value="1"/>
</dbReference>
<dbReference type="GO" id="GO:0007189">
    <property type="term" value="P:adenylate cyclase-activating G protein-coupled receptor signaling pathway"/>
    <property type="evidence" value="ECO:0007669"/>
    <property type="project" value="TreeGrafter"/>
</dbReference>
<keyword evidence="3" id="KW-0732">Signal</keyword>
<dbReference type="SUPFAM" id="SSF111418">
    <property type="entry name" value="Hormone receptor domain"/>
    <property type="match status" value="1"/>
</dbReference>
<dbReference type="InterPro" id="IPR006202">
    <property type="entry name" value="Neur_chan_lig-bd"/>
</dbReference>
<reference evidence="15" key="1">
    <citation type="submission" date="2016-11" db="UniProtKB">
        <authorList>
            <consortium name="WormBaseParasite"/>
        </authorList>
    </citation>
    <scope>IDENTIFICATION</scope>
</reference>
<comment type="similarity">
    <text evidence="10">Belongs to the ligand-gated ion channel (TC 1.A.9) family.</text>
</comment>
<feature type="transmembrane region" description="Helical" evidence="10">
    <location>
        <begin position="1351"/>
        <end position="1375"/>
    </location>
</feature>
<dbReference type="SUPFAM" id="SSF90112">
    <property type="entry name" value="Neurotransmitter-gated ion-channel transmembrane pore"/>
    <property type="match status" value="1"/>
</dbReference>
<protein>
    <submittedName>
        <fullName evidence="15">Neur_chan_LBD domain-containing protein</fullName>
    </submittedName>
</protein>
<comment type="subcellular location">
    <subcellularLocation>
        <location evidence="1">Membrane</location>
        <topology evidence="1">Multi-pass membrane protein</topology>
    </subcellularLocation>
</comment>
<evidence type="ECO:0000256" key="2">
    <source>
        <dbReference type="ARBA" id="ARBA00022692"/>
    </source>
</evidence>
<dbReference type="PROSITE" id="PS50261">
    <property type="entry name" value="G_PROTEIN_RECEP_F2_4"/>
    <property type="match status" value="1"/>
</dbReference>
<keyword evidence="10" id="KW-0813">Transport</keyword>
<evidence type="ECO:0000256" key="3">
    <source>
        <dbReference type="ARBA" id="ARBA00022729"/>
    </source>
</evidence>
<feature type="transmembrane region" description="Helical" evidence="10">
    <location>
        <begin position="1468"/>
        <end position="1488"/>
    </location>
</feature>
<dbReference type="GO" id="GO:0004930">
    <property type="term" value="F:G protein-coupled receptor activity"/>
    <property type="evidence" value="ECO:0007669"/>
    <property type="project" value="UniProtKB-KW"/>
</dbReference>
<feature type="transmembrane region" description="Helical" evidence="10">
    <location>
        <begin position="1434"/>
        <end position="1461"/>
    </location>
</feature>
<evidence type="ECO:0000259" key="13">
    <source>
        <dbReference type="PROSITE" id="PS50261"/>
    </source>
</evidence>
<feature type="transmembrane region" description="Helical" evidence="10">
    <location>
        <begin position="1970"/>
        <end position="1995"/>
    </location>
</feature>
<dbReference type="InterPro" id="IPR006029">
    <property type="entry name" value="Neurotrans-gated_channel_TM"/>
</dbReference>
<dbReference type="Gene3D" id="1.20.58.390">
    <property type="entry name" value="Neurotransmitter-gated ion-channel transmembrane domain"/>
    <property type="match status" value="1"/>
</dbReference>
<keyword evidence="6 10" id="KW-0472">Membrane</keyword>
<dbReference type="PROSITE" id="PS00236">
    <property type="entry name" value="NEUROTR_ION_CHANNEL"/>
    <property type="match status" value="1"/>
</dbReference>
<dbReference type="Pfam" id="PF00002">
    <property type="entry name" value="7tm_2"/>
    <property type="match status" value="1"/>
</dbReference>
<dbReference type="Gene3D" id="2.70.170.10">
    <property type="entry name" value="Neurotransmitter-gated ion-channel ligand-binding domain"/>
    <property type="match status" value="1"/>
</dbReference>
<dbReference type="InterPro" id="IPR036719">
    <property type="entry name" value="Neuro-gated_channel_TM_sf"/>
</dbReference>
<dbReference type="GO" id="GO:0007166">
    <property type="term" value="P:cell surface receptor signaling pathway"/>
    <property type="evidence" value="ECO:0007669"/>
    <property type="project" value="InterPro"/>
</dbReference>
<dbReference type="InterPro" id="IPR000832">
    <property type="entry name" value="GPCR_2_secretin-like"/>
</dbReference>
<dbReference type="PANTHER" id="PTHR12011:SF470">
    <property type="entry name" value="ADHESION G PROTEIN-COUPLED RECEPTOR L2-LIKE"/>
    <property type="match status" value="1"/>
</dbReference>
<dbReference type="SUPFAM" id="SSF63712">
    <property type="entry name" value="Nicotinic receptor ligand binding domain-like"/>
    <property type="match status" value="1"/>
</dbReference>
<dbReference type="GO" id="GO:0030431">
    <property type="term" value="P:sleep"/>
    <property type="evidence" value="ECO:0007669"/>
    <property type="project" value="InterPro"/>
</dbReference>
<keyword evidence="9" id="KW-0807">Transducer</keyword>
<feature type="domain" description="G-protein coupled receptors family 2 profile 2" evidence="13">
    <location>
        <begin position="1286"/>
        <end position="1445"/>
    </location>
</feature>
<evidence type="ECO:0000256" key="10">
    <source>
        <dbReference type="RuleBase" id="RU000687"/>
    </source>
</evidence>
<name>A0A1I8GYZ1_9PLAT</name>
<feature type="transmembrane region" description="Helical" evidence="10">
    <location>
        <begin position="1323"/>
        <end position="1339"/>
    </location>
</feature>
<keyword evidence="4 10" id="KW-1133">Transmembrane helix</keyword>
<dbReference type="Pfam" id="PF02931">
    <property type="entry name" value="Neur_chan_LBD"/>
    <property type="match status" value="1"/>
</dbReference>
<feature type="region of interest" description="Disordered" evidence="11">
    <location>
        <begin position="339"/>
        <end position="362"/>
    </location>
</feature>
<dbReference type="CDD" id="cd19051">
    <property type="entry name" value="LGIC_TM_cation"/>
    <property type="match status" value="1"/>
</dbReference>
<dbReference type="InterPro" id="IPR017981">
    <property type="entry name" value="GPCR_2-like_7TM"/>
</dbReference>
<evidence type="ECO:0000313" key="15">
    <source>
        <dbReference type="WBParaSite" id="maker-uti_cns_0003743-snap-gene-0.26-mRNA-1"/>
    </source>
</evidence>
<dbReference type="GO" id="GO:0005230">
    <property type="term" value="F:extracellular ligand-gated monoatomic ion channel activity"/>
    <property type="evidence" value="ECO:0007669"/>
    <property type="project" value="InterPro"/>
</dbReference>
<dbReference type="GO" id="GO:0005886">
    <property type="term" value="C:plasma membrane"/>
    <property type="evidence" value="ECO:0007669"/>
    <property type="project" value="TreeGrafter"/>
</dbReference>
<evidence type="ECO:0000256" key="7">
    <source>
        <dbReference type="ARBA" id="ARBA00023170"/>
    </source>
</evidence>
<dbReference type="PRINTS" id="PR00252">
    <property type="entry name" value="NRIONCHANNEL"/>
</dbReference>
<keyword evidence="2 10" id="KW-0812">Transmembrane</keyword>
<dbReference type="InterPro" id="IPR046338">
    <property type="entry name" value="GAIN_dom_sf"/>
</dbReference>
<dbReference type="Gene3D" id="2.60.220.50">
    <property type="match status" value="1"/>
</dbReference>
<evidence type="ECO:0000256" key="9">
    <source>
        <dbReference type="ARBA" id="ARBA00023224"/>
    </source>
</evidence>
<dbReference type="Proteomes" id="UP000095280">
    <property type="component" value="Unplaced"/>
</dbReference>
<dbReference type="InterPro" id="IPR018000">
    <property type="entry name" value="Neurotransmitter_ion_chnl_CS"/>
</dbReference>
<dbReference type="InterPro" id="IPR036734">
    <property type="entry name" value="Neur_chan_lig-bd_sf"/>
</dbReference>
<keyword evidence="5" id="KW-0297">G-protein coupled receptor</keyword>
<comment type="caution">
    <text evidence="10">Lacks conserved residue(s) required for the propagation of feature annotation.</text>
</comment>
<feature type="compositionally biased region" description="Basic and acidic residues" evidence="11">
    <location>
        <begin position="561"/>
        <end position="575"/>
    </location>
</feature>
<feature type="domain" description="G-protein coupled receptors family 2 profile 1" evidence="12">
    <location>
        <begin position="843"/>
        <end position="922"/>
    </location>
</feature>
<dbReference type="Pfam" id="PF02932">
    <property type="entry name" value="Neur_chan_memb"/>
    <property type="match status" value="1"/>
</dbReference>
<dbReference type="InterPro" id="IPR038050">
    <property type="entry name" value="Neuro_actylchol_rec"/>
</dbReference>
<feature type="transmembrane region" description="Helical" evidence="10">
    <location>
        <begin position="249"/>
        <end position="266"/>
    </location>
</feature>
<evidence type="ECO:0000256" key="11">
    <source>
        <dbReference type="SAM" id="MobiDB-lite"/>
    </source>
</evidence>
<feature type="transmembrane region" description="Helical" evidence="10">
    <location>
        <begin position="1288"/>
        <end position="1311"/>
    </location>
</feature>
<sequence>MQYLKNNITDYSPLILPRINSSMVINVSMDAMVSHLVSVDTAKQSMKISAYIQATWEEERLVWNPADFGGVSVTRWEATQIWYPPIMMYNENGNDHILIPQIPVILSSFSQNLTFVTAFWRREFEFFCEFTMTEFPYDKHECELLFFFNNGGFSKTVFPIINQANAMRVMGIFKPSNEWTVTNASATVELKGFLIMKGQPEVKLPTYVLRLHLKRVSTYYFINIITPLLLLTLLQALVYFVPLESGEKLGFGITIMLSYTMFLLLLDGILPKSQKMPAIALFITAAMVLSTVSLLLTSLVMLFHYRPEGSRMPGCARAVFVRCLGRLLCVSGATASRVGQQSPAEAEGDGDGVQKPPAAKEKSFDPDWMVAARAIERFLSLFGSRLRLPDHAGPPDFLPQPVDGLSPAELTLVGPTDGLLLKRCGYNDPAAPEQHAVPHQKLSLERVEAARLGCSAEAPVASRQPLHDEVQSRVPSSGLADAVDGRAFRCGLAGAELLQRYSVVDWLLVIKSISQTCSLSGRCPGLRLQTQQLQGCRGCTAEYTDAATGDDDEAGTLNPRAHRDSQAADSQRPRELSPGCLGEDVTVGSAVHHHLHWSRFYQHGGQSRCCVRVRGHHGQAEDVVLFARTVAADSQCSHVLWPGQAGLGEVLPTAALQLRWPKLPQRMHFGCVRSAVCVDVFCGCSGGLDSRLRSRCTVAALVSMRLACDSAASMALATRTAWPRSTLSMASSFLRSCSELQPAISWSRISESRRPSNLQQSAVSLSRRSQSSRDSPLVDVIAGVGESGCNGLQVLARCVEQQLAKSLLVRDVSGRGEQLELSQPLAPLYEHTRNAMVASLQESCDFNCSERMGAQCKASIDSNIEWPRTKADQSTSVPCPTAEKIENATDGSHPIAYRSCLRNSKQQGSWSQPNYDRCVSKEHLDILNESNSLSAMDISCYPLLGLSLLTRMENITKLTVYKNPMDLHVMVTALDNFATAWKKSCKMPRMQRTDIQELKQLFNTILKLTNNLMSDKNMAAWNLTRHPGQESRHLLSNLHNIFSLYVSEIYTSKVTQHPMERLSAKQLDLSDMNSFFNGENLVVKVTAFHPEKFDGDALPDKADEKLMKPSVVQLGAVGVQPHTFRNMSLLAELYEGATKQDMLAAPTMYISILAMYPYGDRLLPHVHLIADWKRTLGAMSHREDNVNSAIYHVLLFRNNQELLRGLNVPIRTRLRYTNNVNISDVKCVRLTFHDRDDYHWTQQDCWVEDYNAEFVRCACNTTGLQAITTDMYNNNLNRTKDVMKLLAYPSYIGCGVSSILCLTTCVLLFYFRTSSNTAKIHQNFSLAIVCGQLVFVFGIDKLKPDALCHSMAALIHYFFLASFSWLMNEAFNLYIVITYAAHAHQDGSEEGGMWRYYLIGWIVPIAFVGTFVGINGNSYYAIDMCWTARENVWLYAGPAIGIVAVILLSVSWSFAFVSIIMHDIIVKLLYAMFNCLQGIFFVVFYFLLNDEVQHKELIYYHLYWVSCSLQSRNIIVQLLASLELPKAPLLSAASSSLRPLRSSGGCQGVLQVEAENLISGLQQLSQGCAHELRLHRGVVLVDAMLTDLVRFSSLLDGAAEAQEETAAAADSEASRRRPVPGPPFDAVGASVSGRENAAELAAAEAGGRRIRAADRRLRCNCGASSAGYLLGQFSEPRSGLGSLTVQGRGSAQQLVAHRRSRGRSGGRLRQLLLAARGVAGRVQTEVDGLPAGTAAAAPGLQEVFSQTRSRSRRSLRSWSRLVLLRQTRPAVGSLGAAVTQFAVGPAVKLDGLSQQLLDLLASAVETAVHQHGDVQLLGPLLLLLLLLVLLQDGGRADVLESGAAASRLQVTSATASEQLETRPGCGCEGGAAAGERILQLLVLRLLCTEQVLVRHLTKLKIQLRVLHVQKALLLPLRLLLLLLHRRLSESCRSSKFSNCSSTLQQVAAVSTGSDSAAQHLQKMQNRFSSIILLLLALASTTGVLGLSCYICNSLVDKNCEVDPSADYKVNCSVGRTVGPDRIAVPNAQVCWKQSQDIEGLTIVDRTCGSAVENKNNCYDRVGTKKIKIKYCSCSTQDCNSANNGFDSSARLMTAAVAAVAVVFKFSSL</sequence>
<evidence type="ECO:0000313" key="14">
    <source>
        <dbReference type="Proteomes" id="UP000095280"/>
    </source>
</evidence>
<dbReference type="Pfam" id="PF17064">
    <property type="entry name" value="QVR"/>
    <property type="match status" value="1"/>
</dbReference>
<dbReference type="Gene3D" id="4.10.1240.10">
    <property type="entry name" value="GPCR, family 2, extracellular hormone receptor domain"/>
    <property type="match status" value="1"/>
</dbReference>
<dbReference type="InterPro" id="IPR036445">
    <property type="entry name" value="GPCR_2_extracell_dom_sf"/>
</dbReference>
<dbReference type="InterPro" id="IPR006201">
    <property type="entry name" value="Neur_channel"/>
</dbReference>
<feature type="transmembrane region" description="Helical" evidence="10">
    <location>
        <begin position="278"/>
        <end position="305"/>
    </location>
</feature>
<accession>A0A1I8GYZ1</accession>
<feature type="region of interest" description="Disordered" evidence="11">
    <location>
        <begin position="547"/>
        <end position="577"/>
    </location>
</feature>
<proteinExistence type="inferred from homology"/>
<feature type="transmembrane region" description="Helical" evidence="10">
    <location>
        <begin position="1396"/>
        <end position="1414"/>
    </location>
</feature>
<dbReference type="WBParaSite" id="maker-uti_cns_0003743-snap-gene-0.26-mRNA-1">
    <property type="protein sequence ID" value="maker-uti_cns_0003743-snap-gene-0.26-mRNA-1"/>
    <property type="gene ID" value="maker-uti_cns_0003743-snap-gene-0.26"/>
</dbReference>
<evidence type="ECO:0000256" key="5">
    <source>
        <dbReference type="ARBA" id="ARBA00023040"/>
    </source>
</evidence>
<dbReference type="Gene3D" id="1.20.1070.10">
    <property type="entry name" value="Rhodopsin 7-helix transmembrane proteins"/>
    <property type="match status" value="1"/>
</dbReference>
<keyword evidence="10" id="KW-0407">Ion channel</keyword>
<evidence type="ECO:0000256" key="6">
    <source>
        <dbReference type="ARBA" id="ARBA00023136"/>
    </source>
</evidence>
<dbReference type="PANTHER" id="PTHR12011">
    <property type="entry name" value="ADHESION G-PROTEIN COUPLED RECEPTOR"/>
    <property type="match status" value="1"/>
</dbReference>
<dbReference type="InterPro" id="IPR001879">
    <property type="entry name" value="GPCR_2_extracellular_dom"/>
</dbReference>
<dbReference type="InterPro" id="IPR031424">
    <property type="entry name" value="QVR-like"/>
</dbReference>
<evidence type="ECO:0000256" key="4">
    <source>
        <dbReference type="ARBA" id="ARBA00022989"/>
    </source>
</evidence>
<keyword evidence="14" id="KW-1185">Reference proteome</keyword>
<feature type="region of interest" description="Disordered" evidence="11">
    <location>
        <begin position="1605"/>
        <end position="1630"/>
    </location>
</feature>
<evidence type="ECO:0000256" key="8">
    <source>
        <dbReference type="ARBA" id="ARBA00023180"/>
    </source>
</evidence>
<dbReference type="SMART" id="SM00008">
    <property type="entry name" value="HormR"/>
    <property type="match status" value="1"/>
</dbReference>
<organism evidence="14 15">
    <name type="scientific">Macrostomum lignano</name>
    <dbReference type="NCBI Taxonomy" id="282301"/>
    <lineage>
        <taxon>Eukaryota</taxon>
        <taxon>Metazoa</taxon>
        <taxon>Spiralia</taxon>
        <taxon>Lophotrochozoa</taxon>
        <taxon>Platyhelminthes</taxon>
        <taxon>Rhabditophora</taxon>
        <taxon>Macrostomorpha</taxon>
        <taxon>Macrostomida</taxon>
        <taxon>Macrostomidae</taxon>
        <taxon>Macrostomum</taxon>
    </lineage>
</organism>
<evidence type="ECO:0000259" key="12">
    <source>
        <dbReference type="PROSITE" id="PS50227"/>
    </source>
</evidence>
<keyword evidence="7" id="KW-0675">Receptor</keyword>
<feature type="transmembrane region" description="Helical" evidence="10">
    <location>
        <begin position="219"/>
        <end position="243"/>
    </location>
</feature>
<dbReference type="GO" id="GO:0032222">
    <property type="term" value="P:regulation of synaptic transmission, cholinergic"/>
    <property type="evidence" value="ECO:0007669"/>
    <property type="project" value="InterPro"/>
</dbReference>
<evidence type="ECO:0000256" key="1">
    <source>
        <dbReference type="ARBA" id="ARBA00004141"/>
    </source>
</evidence>
<dbReference type="Pfam" id="PF02793">
    <property type="entry name" value="HRM"/>
    <property type="match status" value="1"/>
</dbReference>
<keyword evidence="10" id="KW-0406">Ion transport</keyword>